<dbReference type="EMBL" id="BPLR01007927">
    <property type="protein sequence ID" value="GIY20720.1"/>
    <property type="molecule type" value="Genomic_DNA"/>
</dbReference>
<keyword evidence="2" id="KW-1185">Reference proteome</keyword>
<reference evidence="1 2" key="1">
    <citation type="submission" date="2021-06" db="EMBL/GenBank/DDBJ databases">
        <title>Caerostris extrusa draft genome.</title>
        <authorList>
            <person name="Kono N."/>
            <person name="Arakawa K."/>
        </authorList>
    </citation>
    <scope>NUCLEOTIDE SEQUENCE [LARGE SCALE GENOMIC DNA]</scope>
</reference>
<dbReference type="Proteomes" id="UP001054945">
    <property type="component" value="Unassembled WGS sequence"/>
</dbReference>
<dbReference type="AlphaFoldDB" id="A0AAV4RKE3"/>
<evidence type="ECO:0000313" key="2">
    <source>
        <dbReference type="Proteomes" id="UP001054945"/>
    </source>
</evidence>
<organism evidence="1 2">
    <name type="scientific">Caerostris extrusa</name>
    <name type="common">Bark spider</name>
    <name type="synonym">Caerostris bankana</name>
    <dbReference type="NCBI Taxonomy" id="172846"/>
    <lineage>
        <taxon>Eukaryota</taxon>
        <taxon>Metazoa</taxon>
        <taxon>Ecdysozoa</taxon>
        <taxon>Arthropoda</taxon>
        <taxon>Chelicerata</taxon>
        <taxon>Arachnida</taxon>
        <taxon>Araneae</taxon>
        <taxon>Araneomorphae</taxon>
        <taxon>Entelegynae</taxon>
        <taxon>Araneoidea</taxon>
        <taxon>Araneidae</taxon>
        <taxon>Caerostris</taxon>
    </lineage>
</organism>
<protein>
    <submittedName>
        <fullName evidence="1">Uncharacterized protein</fullName>
    </submittedName>
</protein>
<sequence length="76" mass="8480">MYLVCDNVYLVTVKNFSEYEATSLTCPLLYVASAHAVNEWTGIIPEYRFSTNNEEGAKSMGRGGARVWEGSWAPLN</sequence>
<evidence type="ECO:0000313" key="1">
    <source>
        <dbReference type="EMBL" id="GIY20720.1"/>
    </source>
</evidence>
<gene>
    <name evidence="1" type="ORF">CEXT_125501</name>
</gene>
<name>A0AAV4RKE3_CAEEX</name>
<accession>A0AAV4RKE3</accession>
<comment type="caution">
    <text evidence="1">The sequence shown here is derived from an EMBL/GenBank/DDBJ whole genome shotgun (WGS) entry which is preliminary data.</text>
</comment>
<proteinExistence type="predicted"/>